<dbReference type="KEGG" id="mcou:NCTC10179_00667"/>
<evidence type="ECO:0000313" key="4">
    <source>
        <dbReference type="EMBL" id="VEU76481.1"/>
    </source>
</evidence>
<evidence type="ECO:0000256" key="3">
    <source>
        <dbReference type="SAM" id="SignalP"/>
    </source>
</evidence>
<dbReference type="Proteomes" id="UP000289497">
    <property type="component" value="Chromosome"/>
</dbReference>
<feature type="region of interest" description="Disordered" evidence="2">
    <location>
        <begin position="235"/>
        <end position="257"/>
    </location>
</feature>
<feature type="compositionally biased region" description="Basic and acidic residues" evidence="2">
    <location>
        <begin position="235"/>
        <end position="256"/>
    </location>
</feature>
<sequence>MKKIVYFLSLGSLSLLSAATVVSCAQENNSDKDSKDINYLMSKISINKINKLDNKEKNLLLTLKELLESNNSLINKFDSLKSQSIFKVGGKFQSLLNLIDGPNNSDSLVKIVTKIANKIGEDQSKGREVLSSLNKIFEHVVFNKIADLTEDLNVVLSGFSKEKHFENSLRLVQYILQRSDNKNQISFLNETLPSLQFLDKTLNLLNQEISNTYFDENYYNKTQKSATPESILEKDFSEGSEHHHDHEHETDEESHSHSHSLMNLLYNFYQSVEILVKKVDQKDLIQKLNDLNKELPNDKQITQEIQILNQTHTQLKQDFSKSLIESENEIFKRTVLDVQSLKNLLSQSAQLSGITLRETITKIG</sequence>
<accession>A0A449B7B6</accession>
<organism evidence="4 5">
    <name type="scientific">Mycoplasmopsis columboralis</name>
    <dbReference type="NCBI Taxonomy" id="171282"/>
    <lineage>
        <taxon>Bacteria</taxon>
        <taxon>Bacillati</taxon>
        <taxon>Mycoplasmatota</taxon>
        <taxon>Mycoplasmoidales</taxon>
        <taxon>Metamycoplasmataceae</taxon>
        <taxon>Mycoplasmopsis</taxon>
    </lineage>
</organism>
<dbReference type="RefSeq" id="WP_036434304.1">
    <property type="nucleotide sequence ID" value="NZ_LR215039.1"/>
</dbReference>
<keyword evidence="1" id="KW-0175">Coiled coil</keyword>
<proteinExistence type="predicted"/>
<name>A0A449B7B6_9BACT</name>
<keyword evidence="5" id="KW-1185">Reference proteome</keyword>
<keyword evidence="3" id="KW-0732">Signal</keyword>
<dbReference type="EMBL" id="LR215039">
    <property type="protein sequence ID" value="VEU76481.1"/>
    <property type="molecule type" value="Genomic_DNA"/>
</dbReference>
<protein>
    <recommendedName>
        <fullName evidence="6">Lipoprotein</fullName>
    </recommendedName>
</protein>
<gene>
    <name evidence="4" type="ORF">NCTC10179_00667</name>
</gene>
<evidence type="ECO:0000256" key="1">
    <source>
        <dbReference type="SAM" id="Coils"/>
    </source>
</evidence>
<feature type="signal peptide" evidence="3">
    <location>
        <begin position="1"/>
        <end position="25"/>
    </location>
</feature>
<dbReference type="AlphaFoldDB" id="A0A449B7B6"/>
<evidence type="ECO:0008006" key="6">
    <source>
        <dbReference type="Google" id="ProtNLM"/>
    </source>
</evidence>
<feature type="coiled-coil region" evidence="1">
    <location>
        <begin position="49"/>
        <end position="83"/>
    </location>
</feature>
<feature type="chain" id="PRO_5019001068" description="Lipoprotein" evidence="3">
    <location>
        <begin position="26"/>
        <end position="364"/>
    </location>
</feature>
<evidence type="ECO:0000313" key="5">
    <source>
        <dbReference type="Proteomes" id="UP000289497"/>
    </source>
</evidence>
<reference evidence="4 5" key="1">
    <citation type="submission" date="2019-01" db="EMBL/GenBank/DDBJ databases">
        <authorList>
            <consortium name="Pathogen Informatics"/>
        </authorList>
    </citation>
    <scope>NUCLEOTIDE SEQUENCE [LARGE SCALE GENOMIC DNA]</scope>
    <source>
        <strain evidence="4 5">NCTC10179</strain>
    </source>
</reference>
<evidence type="ECO:0000256" key="2">
    <source>
        <dbReference type="SAM" id="MobiDB-lite"/>
    </source>
</evidence>
<dbReference type="OrthoDB" id="9888595at2"/>
<dbReference type="PROSITE" id="PS51257">
    <property type="entry name" value="PROKAR_LIPOPROTEIN"/>
    <property type="match status" value="1"/>
</dbReference>